<reference evidence="1" key="2">
    <citation type="submission" date="2019-07" db="EMBL/GenBank/DDBJ databases">
        <authorList>
            <person name="Yang Y."/>
            <person name="Bocs S."/>
            <person name="Baudouin L."/>
        </authorList>
    </citation>
    <scope>NUCLEOTIDE SEQUENCE</scope>
    <source>
        <tissue evidence="1">Spear leaf of Hainan Tall coconut</tissue>
    </source>
</reference>
<evidence type="ECO:0000313" key="2">
    <source>
        <dbReference type="Proteomes" id="UP000797356"/>
    </source>
</evidence>
<sequence>MPRISMKISLRPTISITIKKSTQTNQSSKDQRLGFVNNHIAHDVLRAAILKIDVEALNAEGPGYRVKDSYNSLLWLVHHMDHFMKVLKEGQKDAKDIEARASKATALANDASKKRDEALQAKSMAEEEMPIKRMARMEMRWRKLTKMLLTPSPYLGLRFLSLKLLPKSKVLPV</sequence>
<reference evidence="1" key="1">
    <citation type="journal article" date="2017" name="Gigascience">
        <title>The genome draft of coconut (Cocos nucifera).</title>
        <authorList>
            <person name="Xiao Y."/>
            <person name="Xu P."/>
            <person name="Fan H."/>
            <person name="Baudouin L."/>
            <person name="Xia W."/>
            <person name="Bocs S."/>
            <person name="Xu J."/>
            <person name="Li Q."/>
            <person name="Guo A."/>
            <person name="Zhou L."/>
            <person name="Li J."/>
            <person name="Wu Y."/>
            <person name="Ma Z."/>
            <person name="Armero A."/>
            <person name="Issali A.E."/>
            <person name="Liu N."/>
            <person name="Peng M."/>
            <person name="Yang Y."/>
        </authorList>
    </citation>
    <scope>NUCLEOTIDE SEQUENCE</scope>
    <source>
        <tissue evidence="1">Spear leaf of Hainan Tall coconut</tissue>
    </source>
</reference>
<proteinExistence type="predicted"/>
<organism evidence="1 2">
    <name type="scientific">Cocos nucifera</name>
    <name type="common">Coconut palm</name>
    <dbReference type="NCBI Taxonomy" id="13894"/>
    <lineage>
        <taxon>Eukaryota</taxon>
        <taxon>Viridiplantae</taxon>
        <taxon>Streptophyta</taxon>
        <taxon>Embryophyta</taxon>
        <taxon>Tracheophyta</taxon>
        <taxon>Spermatophyta</taxon>
        <taxon>Magnoliopsida</taxon>
        <taxon>Liliopsida</taxon>
        <taxon>Arecaceae</taxon>
        <taxon>Arecoideae</taxon>
        <taxon>Cocoseae</taxon>
        <taxon>Attaleinae</taxon>
        <taxon>Cocos</taxon>
    </lineage>
</organism>
<protein>
    <submittedName>
        <fullName evidence="1">Uncharacterized protein</fullName>
    </submittedName>
</protein>
<comment type="caution">
    <text evidence="1">The sequence shown here is derived from an EMBL/GenBank/DDBJ whole genome shotgun (WGS) entry which is preliminary data.</text>
</comment>
<dbReference type="EMBL" id="CM017872">
    <property type="protein sequence ID" value="KAG1327651.1"/>
    <property type="molecule type" value="Genomic_DNA"/>
</dbReference>
<evidence type="ECO:0000313" key="1">
    <source>
        <dbReference type="EMBL" id="KAG1327651.1"/>
    </source>
</evidence>
<accession>A0A8K0HVV7</accession>
<keyword evidence="2" id="KW-1185">Reference proteome</keyword>
<name>A0A8K0HVV7_COCNU</name>
<gene>
    <name evidence="1" type="ORF">COCNU_01G015850</name>
</gene>
<dbReference type="Proteomes" id="UP000797356">
    <property type="component" value="Chromosome 1"/>
</dbReference>
<dbReference type="AlphaFoldDB" id="A0A8K0HVV7"/>